<dbReference type="Gene3D" id="2.40.10.10">
    <property type="entry name" value="Trypsin-like serine proteases"/>
    <property type="match status" value="1"/>
</dbReference>
<dbReference type="PANTHER" id="PTHR24276">
    <property type="entry name" value="POLYSERASE-RELATED"/>
    <property type="match status" value="1"/>
</dbReference>
<dbReference type="GO" id="GO:0004252">
    <property type="term" value="F:serine-type endopeptidase activity"/>
    <property type="evidence" value="ECO:0007669"/>
    <property type="project" value="InterPro"/>
</dbReference>
<comment type="caution">
    <text evidence="7">The sequence shown here is derived from an EMBL/GenBank/DDBJ whole genome shotgun (WGS) entry which is preliminary data.</text>
</comment>
<keyword evidence="2" id="KW-0645">Protease</keyword>
<dbReference type="SMART" id="SM00020">
    <property type="entry name" value="Tryp_SPc"/>
    <property type="match status" value="1"/>
</dbReference>
<dbReference type="AlphaFoldDB" id="A0A2A4JVZ0"/>
<dbReference type="STRING" id="7102.A0A2A4JVZ0"/>
<dbReference type="PANTHER" id="PTHR24276:SF98">
    <property type="entry name" value="FI18310P1-RELATED"/>
    <property type="match status" value="1"/>
</dbReference>
<evidence type="ECO:0000256" key="3">
    <source>
        <dbReference type="ARBA" id="ARBA00022801"/>
    </source>
</evidence>
<organism evidence="7">
    <name type="scientific">Heliothis virescens</name>
    <name type="common">Tobacco budworm moth</name>
    <dbReference type="NCBI Taxonomy" id="7102"/>
    <lineage>
        <taxon>Eukaryota</taxon>
        <taxon>Metazoa</taxon>
        <taxon>Ecdysozoa</taxon>
        <taxon>Arthropoda</taxon>
        <taxon>Hexapoda</taxon>
        <taxon>Insecta</taxon>
        <taxon>Pterygota</taxon>
        <taxon>Neoptera</taxon>
        <taxon>Endopterygota</taxon>
        <taxon>Lepidoptera</taxon>
        <taxon>Glossata</taxon>
        <taxon>Ditrysia</taxon>
        <taxon>Noctuoidea</taxon>
        <taxon>Noctuidae</taxon>
        <taxon>Heliothinae</taxon>
        <taxon>Heliothis</taxon>
    </lineage>
</organism>
<name>A0A2A4JVZ0_HELVI</name>
<proteinExistence type="inferred from homology"/>
<feature type="domain" description="Peptidase S1" evidence="6">
    <location>
        <begin position="54"/>
        <end position="302"/>
    </location>
</feature>
<evidence type="ECO:0000256" key="4">
    <source>
        <dbReference type="ARBA" id="ARBA00022825"/>
    </source>
</evidence>
<reference evidence="7" key="1">
    <citation type="submission" date="2017-09" db="EMBL/GenBank/DDBJ databases">
        <title>Contemporary evolution of a Lepidopteran species, Heliothis virescens, in response to modern agricultural practices.</title>
        <authorList>
            <person name="Fritz M.L."/>
            <person name="Deyonke A.M."/>
            <person name="Papanicolaou A."/>
            <person name="Micinski S."/>
            <person name="Westbrook J."/>
            <person name="Gould F."/>
        </authorList>
    </citation>
    <scope>NUCLEOTIDE SEQUENCE [LARGE SCALE GENOMIC DNA]</scope>
    <source>
        <strain evidence="7">HvINT-</strain>
        <tissue evidence="7">Whole body</tissue>
    </source>
</reference>
<evidence type="ECO:0000256" key="2">
    <source>
        <dbReference type="ARBA" id="ARBA00022670"/>
    </source>
</evidence>
<dbReference type="InterPro" id="IPR050430">
    <property type="entry name" value="Peptidase_S1"/>
</dbReference>
<comment type="similarity">
    <text evidence="1">Belongs to the peptidase S1 family.</text>
</comment>
<dbReference type="GO" id="GO:0006508">
    <property type="term" value="P:proteolysis"/>
    <property type="evidence" value="ECO:0007669"/>
    <property type="project" value="UniProtKB-KW"/>
</dbReference>
<keyword evidence="5" id="KW-1015">Disulfide bond</keyword>
<dbReference type="InterPro" id="IPR043504">
    <property type="entry name" value="Peptidase_S1_PA_chymotrypsin"/>
</dbReference>
<dbReference type="Pfam" id="PF00089">
    <property type="entry name" value="Trypsin"/>
    <property type="match status" value="1"/>
</dbReference>
<dbReference type="PROSITE" id="PS00134">
    <property type="entry name" value="TRYPSIN_HIS"/>
    <property type="match status" value="1"/>
</dbReference>
<evidence type="ECO:0000259" key="6">
    <source>
        <dbReference type="PROSITE" id="PS50240"/>
    </source>
</evidence>
<keyword evidence="3" id="KW-0378">Hydrolase</keyword>
<dbReference type="EMBL" id="NWSH01000575">
    <property type="protein sequence ID" value="PCG75560.1"/>
    <property type="molecule type" value="Genomic_DNA"/>
</dbReference>
<accession>A0A2A4JVZ0</accession>
<dbReference type="InterPro" id="IPR001314">
    <property type="entry name" value="Peptidase_S1A"/>
</dbReference>
<dbReference type="PRINTS" id="PR00722">
    <property type="entry name" value="CHYMOTRYPSIN"/>
</dbReference>
<dbReference type="InterPro" id="IPR018114">
    <property type="entry name" value="TRYPSIN_HIS"/>
</dbReference>
<protein>
    <recommendedName>
        <fullName evidence="6">Peptidase S1 domain-containing protein</fullName>
    </recommendedName>
</protein>
<dbReference type="InterPro" id="IPR009003">
    <property type="entry name" value="Peptidase_S1_PA"/>
</dbReference>
<gene>
    <name evidence="7" type="ORF">B5V51_11425</name>
</gene>
<evidence type="ECO:0000313" key="7">
    <source>
        <dbReference type="EMBL" id="PCG75560.1"/>
    </source>
</evidence>
<evidence type="ECO:0000256" key="5">
    <source>
        <dbReference type="ARBA" id="ARBA00023157"/>
    </source>
</evidence>
<keyword evidence="4" id="KW-0720">Serine protease</keyword>
<dbReference type="PROSITE" id="PS50240">
    <property type="entry name" value="TRYPSIN_DOM"/>
    <property type="match status" value="1"/>
</dbReference>
<dbReference type="SUPFAM" id="SSF50494">
    <property type="entry name" value="Trypsin-like serine proteases"/>
    <property type="match status" value="1"/>
</dbReference>
<sequence length="305" mass="32150">MNKRVVVHKQASPNWSNPALPAAFMKMFISISLLLLLFLPQYGTESTASTTAMAVEGNQYSYIVRIEGILDASPKSSTNAIHICSAVVLSPTWTITAAHCVAFIYNMNAEQPASGQRSPVIRLGHTPPPADGKPPNDVVNIQEGYKHPGYRDFSAGGTRDLRNDVGMLRTDPIAIKDYAKISSADFTSMIGVTAKALGYRPPSSGTNGTAAQLQSSDVLIVECSSRSEMYPSLCAASQCGSGRGAACAGDAGGALLAAPGVVAITSRHAAHLCRAAVVPDPSAVGIFVPLSPYITWIANFILYVH</sequence>
<dbReference type="InterPro" id="IPR001254">
    <property type="entry name" value="Trypsin_dom"/>
</dbReference>
<evidence type="ECO:0000256" key="1">
    <source>
        <dbReference type="ARBA" id="ARBA00007664"/>
    </source>
</evidence>